<protein>
    <submittedName>
        <fullName evidence="1">Uncharacterized protein</fullName>
    </submittedName>
</protein>
<organism evidence="1 2">
    <name type="scientific">Streblomastix strix</name>
    <dbReference type="NCBI Taxonomy" id="222440"/>
    <lineage>
        <taxon>Eukaryota</taxon>
        <taxon>Metamonada</taxon>
        <taxon>Preaxostyla</taxon>
        <taxon>Oxymonadida</taxon>
        <taxon>Streblomastigidae</taxon>
        <taxon>Streblomastix</taxon>
    </lineage>
</organism>
<accession>A0A5J4TBM8</accession>
<gene>
    <name evidence="1" type="ORF">EZS28_049392</name>
</gene>
<dbReference type="EMBL" id="SNRW01035204">
    <property type="protein sequence ID" value="KAA6355081.1"/>
    <property type="molecule type" value="Genomic_DNA"/>
</dbReference>
<dbReference type="AlphaFoldDB" id="A0A5J4TBM8"/>
<name>A0A5J4TBM8_9EUKA</name>
<proteinExistence type="predicted"/>
<evidence type="ECO:0000313" key="1">
    <source>
        <dbReference type="EMBL" id="KAA6355081.1"/>
    </source>
</evidence>
<evidence type="ECO:0000313" key="2">
    <source>
        <dbReference type="Proteomes" id="UP000324800"/>
    </source>
</evidence>
<dbReference type="Proteomes" id="UP000324800">
    <property type="component" value="Unassembled WGS sequence"/>
</dbReference>
<comment type="caution">
    <text evidence="1">The sequence shown here is derived from an EMBL/GenBank/DDBJ whole genome shotgun (WGS) entry which is preliminary data.</text>
</comment>
<feature type="non-terminal residue" evidence="1">
    <location>
        <position position="1"/>
    </location>
</feature>
<reference evidence="1 2" key="1">
    <citation type="submission" date="2019-03" db="EMBL/GenBank/DDBJ databases">
        <title>Single cell metagenomics reveals metabolic interactions within the superorganism composed of flagellate Streblomastix strix and complex community of Bacteroidetes bacteria on its surface.</title>
        <authorList>
            <person name="Treitli S.C."/>
            <person name="Kolisko M."/>
            <person name="Husnik F."/>
            <person name="Keeling P."/>
            <person name="Hampl V."/>
        </authorList>
    </citation>
    <scope>NUCLEOTIDE SEQUENCE [LARGE SCALE GENOMIC DNA]</scope>
    <source>
        <strain evidence="1">ST1C</strain>
    </source>
</reference>
<sequence>DQLQKIILSSNTNTGLPGYPLGFEVDAGISLSKENGQYPGFNRKQIGCQQAELNGQITGIVGGAALGYPFCQSTGIGQNLKDELNQGKSSVYEGLGRETIYKGDESDRTGTALMEKSNLFVNASQPQFLQPLDNNHN</sequence>